<reference evidence="3" key="1">
    <citation type="submission" date="2021-01" db="EMBL/GenBank/DDBJ databases">
        <title>Whole genome shotgun sequence of Rhizocola hellebori NBRC 109834.</title>
        <authorList>
            <person name="Komaki H."/>
            <person name="Tamura T."/>
        </authorList>
    </citation>
    <scope>NUCLEOTIDE SEQUENCE</scope>
    <source>
        <strain evidence="3">NBRC 109834</strain>
    </source>
</reference>
<dbReference type="InterPro" id="IPR038765">
    <property type="entry name" value="Papain-like_cys_pep_sf"/>
</dbReference>
<keyword evidence="1" id="KW-0732">Signal</keyword>
<feature type="chain" id="PRO_5035213245" description="Peptidase C39-like domain-containing protein" evidence="1">
    <location>
        <begin position="35"/>
        <end position="204"/>
    </location>
</feature>
<keyword evidence="4" id="KW-1185">Reference proteome</keyword>
<comment type="caution">
    <text evidence="3">The sequence shown here is derived from an EMBL/GenBank/DDBJ whole genome shotgun (WGS) entry which is preliminary data.</text>
</comment>
<dbReference type="Proteomes" id="UP000612899">
    <property type="component" value="Unassembled WGS sequence"/>
</dbReference>
<dbReference type="Gene3D" id="3.90.70.10">
    <property type="entry name" value="Cysteine proteinases"/>
    <property type="match status" value="1"/>
</dbReference>
<dbReference type="AlphaFoldDB" id="A0A8J3QCV4"/>
<dbReference type="InterPro" id="IPR006311">
    <property type="entry name" value="TAT_signal"/>
</dbReference>
<sequence length="204" mass="22333">MNVSRRRLGRMLVTAAAMLATGAGIALPAAPANAAASRVLSYEFQWQQNGYYCGPAAVRIALTARGYYYSQSYLAGQLGTTTNGTNSALDTTRVLNSLGYTGFYETKWIPGNTATQAEINRLQWDVVFDIDRNYPLVVNVVGSAMDTDGDWHTYNGGHYMVITGYSNDGWTVKVADPADANGYGWYWMTTARMATWIALRGYSA</sequence>
<gene>
    <name evidence="3" type="ORF">Rhe02_64960</name>
</gene>
<dbReference type="RefSeq" id="WP_203912184.1">
    <property type="nucleotide sequence ID" value="NZ_BONY01000049.1"/>
</dbReference>
<dbReference type="EMBL" id="BONY01000049">
    <property type="protein sequence ID" value="GIH08429.1"/>
    <property type="molecule type" value="Genomic_DNA"/>
</dbReference>
<protein>
    <recommendedName>
        <fullName evidence="2">Peptidase C39-like domain-containing protein</fullName>
    </recommendedName>
</protein>
<feature type="signal peptide" evidence="1">
    <location>
        <begin position="1"/>
        <end position="34"/>
    </location>
</feature>
<organism evidence="3 4">
    <name type="scientific">Rhizocola hellebori</name>
    <dbReference type="NCBI Taxonomy" id="1392758"/>
    <lineage>
        <taxon>Bacteria</taxon>
        <taxon>Bacillati</taxon>
        <taxon>Actinomycetota</taxon>
        <taxon>Actinomycetes</taxon>
        <taxon>Micromonosporales</taxon>
        <taxon>Micromonosporaceae</taxon>
        <taxon>Rhizocola</taxon>
    </lineage>
</organism>
<accession>A0A8J3QCV4</accession>
<dbReference type="SUPFAM" id="SSF54001">
    <property type="entry name" value="Cysteine proteinases"/>
    <property type="match status" value="1"/>
</dbReference>
<dbReference type="InterPro" id="IPR039564">
    <property type="entry name" value="Peptidase_C39-like"/>
</dbReference>
<evidence type="ECO:0000256" key="1">
    <source>
        <dbReference type="SAM" id="SignalP"/>
    </source>
</evidence>
<evidence type="ECO:0000313" key="4">
    <source>
        <dbReference type="Proteomes" id="UP000612899"/>
    </source>
</evidence>
<dbReference type="PROSITE" id="PS51318">
    <property type="entry name" value="TAT"/>
    <property type="match status" value="1"/>
</dbReference>
<feature type="domain" description="Peptidase C39-like" evidence="2">
    <location>
        <begin position="41"/>
        <end position="178"/>
    </location>
</feature>
<dbReference type="Pfam" id="PF13529">
    <property type="entry name" value="Peptidase_C39_2"/>
    <property type="match status" value="1"/>
</dbReference>
<proteinExistence type="predicted"/>
<evidence type="ECO:0000313" key="3">
    <source>
        <dbReference type="EMBL" id="GIH08429.1"/>
    </source>
</evidence>
<evidence type="ECO:0000259" key="2">
    <source>
        <dbReference type="Pfam" id="PF13529"/>
    </source>
</evidence>
<name>A0A8J3QCV4_9ACTN</name>